<organism evidence="3">
    <name type="scientific">Aphanomyces invadans</name>
    <dbReference type="NCBI Taxonomy" id="157072"/>
    <lineage>
        <taxon>Eukaryota</taxon>
        <taxon>Sar</taxon>
        <taxon>Stramenopiles</taxon>
        <taxon>Oomycota</taxon>
        <taxon>Saprolegniomycetes</taxon>
        <taxon>Saprolegniales</taxon>
        <taxon>Verrucalvaceae</taxon>
        <taxon>Aphanomyces</taxon>
    </lineage>
</organism>
<evidence type="ECO:0000313" key="3">
    <source>
        <dbReference type="EMBL" id="ETW07745.1"/>
    </source>
</evidence>
<protein>
    <recommendedName>
        <fullName evidence="4">Transmembrane protein</fullName>
    </recommendedName>
</protein>
<keyword evidence="2" id="KW-0812">Transmembrane</keyword>
<feature type="region of interest" description="Disordered" evidence="1">
    <location>
        <begin position="238"/>
        <end position="282"/>
    </location>
</feature>
<dbReference type="AlphaFoldDB" id="A0A024UNH8"/>
<dbReference type="OrthoDB" id="10485897at2759"/>
<feature type="compositionally biased region" description="Polar residues" evidence="1">
    <location>
        <begin position="244"/>
        <end position="253"/>
    </location>
</feature>
<sequence>MRSSVVAPQLWKHGLIVGLLHATGASAITTSVTITRLNLQEFMAWIMPVAKYVQPTTTPVPTTTRAPVIPFLPRTTRLPVAFNDESAFTTSVIIGVSSCMFAVLLVCLAVLYRSRRRQRLKDSIPPTGRFTPSLNRRHDQRFLTPAANIVDTFNRESHLLRIYPSTGSTSRVNMSTLASSFVSPDIDANDGYTTNPSWSSQEHAPALPVRTIPSASVKPLRESSEDLLRQHALSSSSSSTITSWHPSRTTFAEHSTVRDSAEVWSRSPWNSDTYVQRHPAAS</sequence>
<keyword evidence="2" id="KW-0472">Membrane</keyword>
<reference evidence="3" key="1">
    <citation type="submission" date="2013-12" db="EMBL/GenBank/DDBJ databases">
        <title>The Genome Sequence of Aphanomyces invadans NJM9701.</title>
        <authorList>
            <consortium name="The Broad Institute Genomics Platform"/>
            <person name="Russ C."/>
            <person name="Tyler B."/>
            <person name="van West P."/>
            <person name="Dieguez-Uribeondo J."/>
            <person name="Young S.K."/>
            <person name="Zeng Q."/>
            <person name="Gargeya S."/>
            <person name="Fitzgerald M."/>
            <person name="Abouelleil A."/>
            <person name="Alvarado L."/>
            <person name="Chapman S.B."/>
            <person name="Gainer-Dewar J."/>
            <person name="Goldberg J."/>
            <person name="Griggs A."/>
            <person name="Gujja S."/>
            <person name="Hansen M."/>
            <person name="Howarth C."/>
            <person name="Imamovic A."/>
            <person name="Ireland A."/>
            <person name="Larimer J."/>
            <person name="McCowan C."/>
            <person name="Murphy C."/>
            <person name="Pearson M."/>
            <person name="Poon T.W."/>
            <person name="Priest M."/>
            <person name="Roberts A."/>
            <person name="Saif S."/>
            <person name="Shea T."/>
            <person name="Sykes S."/>
            <person name="Wortman J."/>
            <person name="Nusbaum C."/>
            <person name="Birren B."/>
        </authorList>
    </citation>
    <scope>NUCLEOTIDE SEQUENCE [LARGE SCALE GENOMIC DNA]</scope>
    <source>
        <strain evidence="3">NJM9701</strain>
    </source>
</reference>
<proteinExistence type="predicted"/>
<gene>
    <name evidence="3" type="ORF">H310_02187</name>
</gene>
<accession>A0A024UNH8</accession>
<keyword evidence="2" id="KW-1133">Transmembrane helix</keyword>
<dbReference type="EMBL" id="KI913954">
    <property type="protein sequence ID" value="ETW07745.1"/>
    <property type="molecule type" value="Genomic_DNA"/>
</dbReference>
<evidence type="ECO:0000256" key="2">
    <source>
        <dbReference type="SAM" id="Phobius"/>
    </source>
</evidence>
<dbReference type="GeneID" id="20079237"/>
<evidence type="ECO:0008006" key="4">
    <source>
        <dbReference type="Google" id="ProtNLM"/>
    </source>
</evidence>
<dbReference type="VEuPathDB" id="FungiDB:H310_02187"/>
<feature type="transmembrane region" description="Helical" evidence="2">
    <location>
        <begin position="87"/>
        <end position="112"/>
    </location>
</feature>
<name>A0A024UNH8_9STRA</name>
<dbReference type="RefSeq" id="XP_008863838.1">
    <property type="nucleotide sequence ID" value="XM_008865616.1"/>
</dbReference>
<evidence type="ECO:0000256" key="1">
    <source>
        <dbReference type="SAM" id="MobiDB-lite"/>
    </source>
</evidence>